<dbReference type="AlphaFoldDB" id="A0A4Z0Z4J0"/>
<evidence type="ECO:0008006" key="3">
    <source>
        <dbReference type="Google" id="ProtNLM"/>
    </source>
</evidence>
<protein>
    <recommendedName>
        <fullName evidence="3">Protein kinase domain-containing protein</fullName>
    </recommendedName>
</protein>
<organism evidence="1 2">
    <name type="scientific">Xylaria hypoxylon</name>
    <dbReference type="NCBI Taxonomy" id="37992"/>
    <lineage>
        <taxon>Eukaryota</taxon>
        <taxon>Fungi</taxon>
        <taxon>Dikarya</taxon>
        <taxon>Ascomycota</taxon>
        <taxon>Pezizomycotina</taxon>
        <taxon>Sordariomycetes</taxon>
        <taxon>Xylariomycetidae</taxon>
        <taxon>Xylariales</taxon>
        <taxon>Xylariaceae</taxon>
        <taxon>Xylaria</taxon>
    </lineage>
</organism>
<accession>A0A4Z0Z4J0</accession>
<evidence type="ECO:0000313" key="2">
    <source>
        <dbReference type="Proteomes" id="UP000297716"/>
    </source>
</evidence>
<comment type="caution">
    <text evidence="1">The sequence shown here is derived from an EMBL/GenBank/DDBJ whole genome shotgun (WGS) entry which is preliminary data.</text>
</comment>
<dbReference type="Proteomes" id="UP000297716">
    <property type="component" value="Unassembled WGS sequence"/>
</dbReference>
<dbReference type="OrthoDB" id="4765118at2759"/>
<sequence>MMVKYSHGQFSTDPYSDADADVRREYSWLQELRGTEHIVQLAHLENSSPWAPGISRGDDTYEAAVDRAMLEEQARGGWVPKPRRCPTFAVEYLPNGSLGDFVERIRQARQFVPNRLQWRIWLCLVRQCVAMAFPPNIPDEEYIPGTKRREVIRPNKEYYELTHNSAHLKNWVWGEVQPVADMELTDFSRGKLENPDRYPQLDNPSECGSRINLFNAAYVMREICCPRDEYTDLQLSGNPQPYFYTKDGQVFSVETNAPGPLRYSGMMDLELRDILVRCLAEKLQDVPSLEEVLEVTEWAVANRRRNQNPELSDRMGVYEEDGYIRWMIQEYVFDAR</sequence>
<gene>
    <name evidence="1" type="ORF">E0Z10_g2289</name>
</gene>
<evidence type="ECO:0000313" key="1">
    <source>
        <dbReference type="EMBL" id="TGJ86460.1"/>
    </source>
</evidence>
<name>A0A4Z0Z4J0_9PEZI</name>
<proteinExistence type="predicted"/>
<keyword evidence="2" id="KW-1185">Reference proteome</keyword>
<reference evidence="1 2" key="1">
    <citation type="submission" date="2019-03" db="EMBL/GenBank/DDBJ databases">
        <title>Draft genome sequence of Xylaria hypoxylon DSM 108379, a ubiquitous saprotrophic-parasitic fungi on hardwood.</title>
        <authorList>
            <person name="Buettner E."/>
            <person name="Leonhardt S."/>
            <person name="Gebauer A.M."/>
            <person name="Liers C."/>
            <person name="Hofrichter M."/>
            <person name="Kellner H."/>
        </authorList>
    </citation>
    <scope>NUCLEOTIDE SEQUENCE [LARGE SCALE GENOMIC DNA]</scope>
    <source>
        <strain evidence="1 2">DSM 108379</strain>
    </source>
</reference>
<dbReference type="EMBL" id="SKBN01000027">
    <property type="protein sequence ID" value="TGJ86460.1"/>
    <property type="molecule type" value="Genomic_DNA"/>
</dbReference>